<gene>
    <name evidence="2" type="ORF">WN51_06241</name>
</gene>
<accession>A0A0M8ZSQ3</accession>
<evidence type="ECO:0000313" key="2">
    <source>
        <dbReference type="EMBL" id="KOX68843.1"/>
    </source>
</evidence>
<dbReference type="EMBL" id="KQ435912">
    <property type="protein sequence ID" value="KOX68843.1"/>
    <property type="molecule type" value="Genomic_DNA"/>
</dbReference>
<reference evidence="2 3" key="1">
    <citation type="submission" date="2015-07" db="EMBL/GenBank/DDBJ databases">
        <title>The genome of Melipona quadrifasciata.</title>
        <authorList>
            <person name="Pan H."/>
            <person name="Kapheim K."/>
        </authorList>
    </citation>
    <scope>NUCLEOTIDE SEQUENCE [LARGE SCALE GENOMIC DNA]</scope>
    <source>
        <strain evidence="2">0111107301</strain>
        <tissue evidence="2">Whole body</tissue>
    </source>
</reference>
<evidence type="ECO:0000313" key="3">
    <source>
        <dbReference type="Proteomes" id="UP000053105"/>
    </source>
</evidence>
<organism evidence="2 3">
    <name type="scientific">Melipona quadrifasciata</name>
    <dbReference type="NCBI Taxonomy" id="166423"/>
    <lineage>
        <taxon>Eukaryota</taxon>
        <taxon>Metazoa</taxon>
        <taxon>Ecdysozoa</taxon>
        <taxon>Arthropoda</taxon>
        <taxon>Hexapoda</taxon>
        <taxon>Insecta</taxon>
        <taxon>Pterygota</taxon>
        <taxon>Neoptera</taxon>
        <taxon>Endopterygota</taxon>
        <taxon>Hymenoptera</taxon>
        <taxon>Apocrita</taxon>
        <taxon>Aculeata</taxon>
        <taxon>Apoidea</taxon>
        <taxon>Anthophila</taxon>
        <taxon>Apidae</taxon>
        <taxon>Melipona</taxon>
    </lineage>
</organism>
<feature type="region of interest" description="Disordered" evidence="1">
    <location>
        <begin position="99"/>
        <end position="118"/>
    </location>
</feature>
<dbReference type="Proteomes" id="UP000053105">
    <property type="component" value="Unassembled WGS sequence"/>
</dbReference>
<dbReference type="AlphaFoldDB" id="A0A0M8ZSQ3"/>
<keyword evidence="3" id="KW-1185">Reference proteome</keyword>
<proteinExistence type="predicted"/>
<protein>
    <submittedName>
        <fullName evidence="2">Uncharacterized protein</fullName>
    </submittedName>
</protein>
<name>A0A0M8ZSQ3_9HYME</name>
<sequence length="118" mass="13116">MLKKCIRWTPPSTMYEQSFDVKFASEEDSNEDSDYSNSHGFCLRDQPVKQYHPKSSAARQNPGGRTLLWKESKTRIGPDSVHPVSRRSGVFERTCDNTAGGMSLAHRPGGGISRLAGE</sequence>
<evidence type="ECO:0000256" key="1">
    <source>
        <dbReference type="SAM" id="MobiDB-lite"/>
    </source>
</evidence>